<feature type="compositionally biased region" description="Acidic residues" evidence="1">
    <location>
        <begin position="136"/>
        <end position="146"/>
    </location>
</feature>
<protein>
    <submittedName>
        <fullName evidence="2">Uncharacterized protein</fullName>
    </submittedName>
</protein>
<name>A0A8X7VMY9_BRACI</name>
<comment type="caution">
    <text evidence="2">The sequence shown here is derived from an EMBL/GenBank/DDBJ whole genome shotgun (WGS) entry which is preliminary data.</text>
</comment>
<feature type="compositionally biased region" description="Polar residues" evidence="1">
    <location>
        <begin position="102"/>
        <end position="113"/>
    </location>
</feature>
<feature type="region of interest" description="Disordered" evidence="1">
    <location>
        <begin position="190"/>
        <end position="228"/>
    </location>
</feature>
<proteinExistence type="predicted"/>
<reference evidence="2 3" key="1">
    <citation type="submission" date="2020-02" db="EMBL/GenBank/DDBJ databases">
        <authorList>
            <person name="Ma Q."/>
            <person name="Huang Y."/>
            <person name="Song X."/>
            <person name="Pei D."/>
        </authorList>
    </citation>
    <scope>NUCLEOTIDE SEQUENCE [LARGE SCALE GENOMIC DNA]</scope>
    <source>
        <strain evidence="2">Sxm20200214</strain>
        <tissue evidence="2">Leaf</tissue>
    </source>
</reference>
<sequence length="228" mass="24780">MKHAKGKTSKKETHASTEASRMTLSDGETEPPPPMNNPSPSAALPAVTEEIASFNTAQETAPSEETDERYETSIREQDLPKEVAETEDKPAEADPKDLMDSSPRSSPATQLEADNQETVDESPLSLVVATQAEKNVDEENDSEAESESAQKVDESEPNQEIVAVTSSSEAAAVKEGRKKRVLKRLGLRSSKKLKTCASSTPTQSHFLQPEDAANKKLRHDDKINSAIH</sequence>
<accession>A0A8X7VMY9</accession>
<evidence type="ECO:0000313" key="2">
    <source>
        <dbReference type="EMBL" id="KAG2313993.1"/>
    </source>
</evidence>
<dbReference type="Proteomes" id="UP000886595">
    <property type="component" value="Unassembled WGS sequence"/>
</dbReference>
<feature type="compositionally biased region" description="Low complexity" evidence="1">
    <location>
        <begin position="162"/>
        <end position="173"/>
    </location>
</feature>
<feature type="region of interest" description="Disordered" evidence="1">
    <location>
        <begin position="1"/>
        <end position="177"/>
    </location>
</feature>
<dbReference type="EMBL" id="JAAMPC010000004">
    <property type="protein sequence ID" value="KAG2313993.1"/>
    <property type="molecule type" value="Genomic_DNA"/>
</dbReference>
<gene>
    <name evidence="2" type="ORF">Bca52824_017115</name>
</gene>
<feature type="compositionally biased region" description="Basic and acidic residues" evidence="1">
    <location>
        <begin position="212"/>
        <end position="228"/>
    </location>
</feature>
<evidence type="ECO:0000256" key="1">
    <source>
        <dbReference type="SAM" id="MobiDB-lite"/>
    </source>
</evidence>
<feature type="compositionally biased region" description="Polar residues" evidence="1">
    <location>
        <begin position="196"/>
        <end position="206"/>
    </location>
</feature>
<organism evidence="2 3">
    <name type="scientific">Brassica carinata</name>
    <name type="common">Ethiopian mustard</name>
    <name type="synonym">Abyssinian cabbage</name>
    <dbReference type="NCBI Taxonomy" id="52824"/>
    <lineage>
        <taxon>Eukaryota</taxon>
        <taxon>Viridiplantae</taxon>
        <taxon>Streptophyta</taxon>
        <taxon>Embryophyta</taxon>
        <taxon>Tracheophyta</taxon>
        <taxon>Spermatophyta</taxon>
        <taxon>Magnoliopsida</taxon>
        <taxon>eudicotyledons</taxon>
        <taxon>Gunneridae</taxon>
        <taxon>Pentapetalae</taxon>
        <taxon>rosids</taxon>
        <taxon>malvids</taxon>
        <taxon>Brassicales</taxon>
        <taxon>Brassicaceae</taxon>
        <taxon>Brassiceae</taxon>
        <taxon>Brassica</taxon>
    </lineage>
</organism>
<feature type="compositionally biased region" description="Basic and acidic residues" evidence="1">
    <location>
        <begin position="69"/>
        <end position="99"/>
    </location>
</feature>
<evidence type="ECO:0000313" key="3">
    <source>
        <dbReference type="Proteomes" id="UP000886595"/>
    </source>
</evidence>
<dbReference type="AlphaFoldDB" id="A0A8X7VMY9"/>
<keyword evidence="3" id="KW-1185">Reference proteome</keyword>